<dbReference type="Proteomes" id="UP001144978">
    <property type="component" value="Unassembled WGS sequence"/>
</dbReference>
<evidence type="ECO:0000313" key="1">
    <source>
        <dbReference type="EMBL" id="KAJ3009470.1"/>
    </source>
</evidence>
<keyword evidence="2" id="KW-1185">Reference proteome</keyword>
<gene>
    <name evidence="1" type="ORF">NUW54_g2770</name>
</gene>
<dbReference type="EMBL" id="JANSHE010000546">
    <property type="protein sequence ID" value="KAJ3009470.1"/>
    <property type="molecule type" value="Genomic_DNA"/>
</dbReference>
<proteinExistence type="predicted"/>
<name>A0ACC1Q2K7_9APHY</name>
<reference evidence="1" key="1">
    <citation type="submission" date="2022-08" db="EMBL/GenBank/DDBJ databases">
        <title>Genome Sequence of Pycnoporus sanguineus.</title>
        <authorList>
            <person name="Buettner E."/>
        </authorList>
    </citation>
    <scope>NUCLEOTIDE SEQUENCE</scope>
    <source>
        <strain evidence="1">CG-C14</strain>
    </source>
</reference>
<comment type="caution">
    <text evidence="1">The sequence shown here is derived from an EMBL/GenBank/DDBJ whole genome shotgun (WGS) entry which is preliminary data.</text>
</comment>
<accession>A0ACC1Q2K7</accession>
<sequence length="249" mass="28240">MGDQQRLPRYIHLPPDAVDRRDKRTQDGVLLPDELLWRDRYNPDVLDAVSMADGSCVAIKAVRKGGDEIRISQFLSTLQDSKNHCVPIVDALEDPLDSSKTLMIMRYLLPWDEPELAMVYDVVDFVTQMLEGLAFLHNLRIAHRDIAPQNVMMDGRALYPHGHHPVWRDRSPDAIHDLTPLARIDHPVKYYYVDFGLSVRFSPGQSTLVVGDVGRDAEVPELSSTVPYDAFKADIYALGNFFDKELAQV</sequence>
<evidence type="ECO:0000313" key="2">
    <source>
        <dbReference type="Proteomes" id="UP001144978"/>
    </source>
</evidence>
<protein>
    <submittedName>
        <fullName evidence="1">Uncharacterized protein</fullName>
    </submittedName>
</protein>
<organism evidence="1 2">
    <name type="scientific">Trametes sanguinea</name>
    <dbReference type="NCBI Taxonomy" id="158606"/>
    <lineage>
        <taxon>Eukaryota</taxon>
        <taxon>Fungi</taxon>
        <taxon>Dikarya</taxon>
        <taxon>Basidiomycota</taxon>
        <taxon>Agaricomycotina</taxon>
        <taxon>Agaricomycetes</taxon>
        <taxon>Polyporales</taxon>
        <taxon>Polyporaceae</taxon>
        <taxon>Trametes</taxon>
    </lineage>
</organism>